<comment type="caution">
    <text evidence="1">The sequence shown here is derived from an EMBL/GenBank/DDBJ whole genome shotgun (WGS) entry which is preliminary data.</text>
</comment>
<dbReference type="Proteomes" id="UP000499080">
    <property type="component" value="Unassembled WGS sequence"/>
</dbReference>
<proteinExistence type="predicted"/>
<dbReference type="PANTHER" id="PTHR47326">
    <property type="entry name" value="TRANSPOSABLE ELEMENT TC3 TRANSPOSASE-LIKE PROTEIN"/>
    <property type="match status" value="1"/>
</dbReference>
<evidence type="ECO:0000313" key="2">
    <source>
        <dbReference type="Proteomes" id="UP000499080"/>
    </source>
</evidence>
<dbReference type="InterPro" id="IPR036397">
    <property type="entry name" value="RNaseH_sf"/>
</dbReference>
<dbReference type="EMBL" id="BGPR01139589">
    <property type="protein sequence ID" value="GBN64717.1"/>
    <property type="molecule type" value="Genomic_DNA"/>
</dbReference>
<gene>
    <name evidence="1" type="ORF">AVEN_201404_1</name>
</gene>
<dbReference type="GO" id="GO:0003676">
    <property type="term" value="F:nucleic acid binding"/>
    <property type="evidence" value="ECO:0007669"/>
    <property type="project" value="InterPro"/>
</dbReference>
<reference evidence="1 2" key="1">
    <citation type="journal article" date="2019" name="Sci. Rep.">
        <title>Orb-weaving spider Araneus ventricosus genome elucidates the spidroin gene catalogue.</title>
        <authorList>
            <person name="Kono N."/>
            <person name="Nakamura H."/>
            <person name="Ohtoshi R."/>
            <person name="Moran D.A.P."/>
            <person name="Shinohara A."/>
            <person name="Yoshida Y."/>
            <person name="Fujiwara M."/>
            <person name="Mori M."/>
            <person name="Tomita M."/>
            <person name="Arakawa K."/>
        </authorList>
    </citation>
    <scope>NUCLEOTIDE SEQUENCE [LARGE SCALE GENOMIC DNA]</scope>
</reference>
<dbReference type="PANTHER" id="PTHR47326:SF1">
    <property type="entry name" value="HTH PSQ-TYPE DOMAIN-CONTAINING PROTEIN"/>
    <property type="match status" value="1"/>
</dbReference>
<sequence>MGRHRRRPPRRAILVARTSDRCKQSDLPSASIAAVVGLRARIRCYAFFHVIQHDGASAHYRCIQVHSGAFRWRRTYVRLHLNATYGQQWIGRGGPVLWPARSPDLTCLDYFLCGYVKSLVFETSVNSAEELIARIAAVTGEVRDTPGIFVDVRSSMRRRCEACITAQGRNFERLL</sequence>
<accession>A0A4Y2QN25</accession>
<protein>
    <submittedName>
        <fullName evidence="1">Uncharacterized protein</fullName>
    </submittedName>
</protein>
<evidence type="ECO:0000313" key="1">
    <source>
        <dbReference type="EMBL" id="GBN64717.1"/>
    </source>
</evidence>
<dbReference type="Gene3D" id="3.30.420.10">
    <property type="entry name" value="Ribonuclease H-like superfamily/Ribonuclease H"/>
    <property type="match status" value="1"/>
</dbReference>
<name>A0A4Y2QN25_ARAVE</name>
<keyword evidence="2" id="KW-1185">Reference proteome</keyword>
<dbReference type="AlphaFoldDB" id="A0A4Y2QN25"/>
<organism evidence="1 2">
    <name type="scientific">Araneus ventricosus</name>
    <name type="common">Orbweaver spider</name>
    <name type="synonym">Epeira ventricosa</name>
    <dbReference type="NCBI Taxonomy" id="182803"/>
    <lineage>
        <taxon>Eukaryota</taxon>
        <taxon>Metazoa</taxon>
        <taxon>Ecdysozoa</taxon>
        <taxon>Arthropoda</taxon>
        <taxon>Chelicerata</taxon>
        <taxon>Arachnida</taxon>
        <taxon>Araneae</taxon>
        <taxon>Araneomorphae</taxon>
        <taxon>Entelegynae</taxon>
        <taxon>Araneoidea</taxon>
        <taxon>Araneidae</taxon>
        <taxon>Araneus</taxon>
    </lineage>
</organism>